<dbReference type="InterPro" id="IPR038765">
    <property type="entry name" value="Papain-like_cys_pep_sf"/>
</dbReference>
<organism evidence="2 3">
    <name type="scientific">Mycena pura</name>
    <dbReference type="NCBI Taxonomy" id="153505"/>
    <lineage>
        <taxon>Eukaryota</taxon>
        <taxon>Fungi</taxon>
        <taxon>Dikarya</taxon>
        <taxon>Basidiomycota</taxon>
        <taxon>Agaricomycotina</taxon>
        <taxon>Agaricomycetes</taxon>
        <taxon>Agaricomycetidae</taxon>
        <taxon>Agaricales</taxon>
        <taxon>Marasmiineae</taxon>
        <taxon>Mycenaceae</taxon>
        <taxon>Mycena</taxon>
    </lineage>
</organism>
<dbReference type="SUPFAM" id="SSF54001">
    <property type="entry name" value="Cysteine proteinases"/>
    <property type="match status" value="1"/>
</dbReference>
<gene>
    <name evidence="2" type="ORF">GGX14DRAFT_572865</name>
</gene>
<evidence type="ECO:0000256" key="1">
    <source>
        <dbReference type="SAM" id="MobiDB-lite"/>
    </source>
</evidence>
<feature type="region of interest" description="Disordered" evidence="1">
    <location>
        <begin position="1825"/>
        <end position="1845"/>
    </location>
</feature>
<evidence type="ECO:0008006" key="4">
    <source>
        <dbReference type="Google" id="ProtNLM"/>
    </source>
</evidence>
<name>A0AAD6V4H0_9AGAR</name>
<dbReference type="Proteomes" id="UP001219525">
    <property type="component" value="Unassembled WGS sequence"/>
</dbReference>
<accession>A0AAD6V4H0</accession>
<proteinExistence type="predicted"/>
<keyword evidence="3" id="KW-1185">Reference proteome</keyword>
<feature type="region of interest" description="Disordered" evidence="1">
    <location>
        <begin position="493"/>
        <end position="586"/>
    </location>
</feature>
<protein>
    <recommendedName>
        <fullName evidence="4">Ubiquitin-like protease family profile domain-containing protein</fullName>
    </recommendedName>
</protein>
<dbReference type="EMBL" id="JARJCW010000068">
    <property type="protein sequence ID" value="KAJ7199484.1"/>
    <property type="molecule type" value="Genomic_DNA"/>
</dbReference>
<sequence>MKQPIIIYDEDDLAQAKNIDVHRWLGKLEPGENIPFAAQAAEYSLLEVPPAILSQVPAPSLSIVELLACSLPPRSSNDGTPGNATFSDRSPSDEISMFIHLFEIPSRPMVNEIRKGFRSAWLSGKKSISLPFNPDISFAFWAITYWGRLLDVWESREFWEECEKWVAKRRQSPDELRAQLRVRSFFQTTGWGGALPVLGIPMNALSVLLSSAYLPAVVVDCLVALEAGRLADAASTSATHNVDNTLIVDTTLADFLDQYHPIVGGVPTGRITGSRGGQRYLERVGAWLRDPAHQYLYLVLYRHPDHWTVALVDSATRKIHYGDGLDWPCPQQFSDPILLWLSSQLGVEFTIVDNLPCATQTDGTSCGIIAVNTIAHNVSGDTLWRGAHANVMRMNAFCDLVEYSQRAVPIPTCEFNLEDTGDNLLASRYNFNATILSSVPKDSIVSILSPSPAAGKACVAFAAVVVEADCASALQTDCPSMDVDREVRAQSSLVVAEGRSGGTKRSRSPGADDNIDAEDKPRPSKSSKTPHPIPIPIKDAAPKPLHPFFQPGSASAFTASSSTSKPSKSASSRKAKPNAPYQTPNIGLSKSAIKAKELRVAAKSGTLQVSRKKFLRFQGTIMQLDSGATIVDERLCNEVRCSICTNVFTMKESCNTSRFREHVNTGCSPPLPAPLPPPLEKPNKSLDSFFVPAAPTPARVAKRVERVQLPCPGLTKTVDERISVYFSRTVSEGGGGHNDAYYAEHLFSRPMSELSDEEKAVVRVAHQHDYTWRNDFTLGVMASFAVGAQSCLRTIDVDPRSSLPRPPCDNCQFVFASKNYQTAISKPLPENANFKYNAKHNQGKHQGTILAKCKGLEVLLAEADKYSVEVGFVRRVINGEFKDDDIFRSLLRNKMGAMQRAEAGKGLQNFRHDENVDAIMGLIYCVSPHCHRILRQAGIVTRTERSIQHKQSSAPRFPIGIQDAVYELAAQYLRDYNYPLGAPLSLAVDDTKAHSALRPLYDGVKGKWYLVGTTGMPAEVSNPDALATILDQLSRTAELATKVRLFTLQIPISGVPPGVLAIIPIGNAVKGPQLAIWQLSLMKALISRGFRITASGGDGAAVERDCQRRLVAGSKRIEHRIAYPDPESGKEDFVVAMYELDGNIFAEFQDAKHGRKTFRNNASSGARALILGNHVVRFQQIYDLAMVEAPEVSPMYKRDVKENRDRMDDGAAARLFSADTLEQAAKAPEQNLGLAVYLLTMGDFIDAWQSRTVSHFERAKIIFKTSSFFGIWGRFLAVAGYSRARYFISKEAFAIAEILIKGLLALLIIYRDHLGKHKVPFLPWLHASEPNEHVFSTMRSVNPDFSVQEAILMIPKLRVRMQSSMTDKIDTSKLKATAAGYRPTYYTKDRVNLDLCSQFPTDASLSEAYKIGDEEAHALWALLGVHPIDLERVPKPSPLPAPVPAATPELCALYLEEEELQPESTPMELTPTEQAQEFLDNLRSTTGLSRAEDNKRDAYAMAAIALSVDELREIENMPESDATRYLDIQKEVAEALSTRRHAFLSYYPSVSRPVIDISTSDLSPLVHLRRQHQTVEAEQGVKTYRPSETFSNRKTGVVKPITVRQQLANELNALRKGDEEQGITVGKGRNLRFRASNATITNPLQKKAGNAANAEATAATRASAANKRRATAYANSQSSMTISQAGVNSIRPLVTGSWGFIAGESKILLSRVVTMYTKNGSKAAAHSFTSRCDNIGRLSYIVLQTYEQHYMRSFSFTRRGDVLHINRFIHIPSTSFLALIPTEHAPRVAANHVELGNWTYQLFKGLNDEREAILKAAGALSTVRKKSGRGVSSIQDVEEDDGVEE</sequence>
<feature type="compositionally biased region" description="Acidic residues" evidence="1">
    <location>
        <begin position="1836"/>
        <end position="1845"/>
    </location>
</feature>
<dbReference type="Gene3D" id="3.40.395.10">
    <property type="entry name" value="Adenoviral Proteinase, Chain A"/>
    <property type="match status" value="1"/>
</dbReference>
<reference evidence="2" key="1">
    <citation type="submission" date="2023-03" db="EMBL/GenBank/DDBJ databases">
        <title>Massive genome expansion in bonnet fungi (Mycena s.s.) driven by repeated elements and novel gene families across ecological guilds.</title>
        <authorList>
            <consortium name="Lawrence Berkeley National Laboratory"/>
            <person name="Harder C.B."/>
            <person name="Miyauchi S."/>
            <person name="Viragh M."/>
            <person name="Kuo A."/>
            <person name="Thoen E."/>
            <person name="Andreopoulos B."/>
            <person name="Lu D."/>
            <person name="Skrede I."/>
            <person name="Drula E."/>
            <person name="Henrissat B."/>
            <person name="Morin E."/>
            <person name="Kohler A."/>
            <person name="Barry K."/>
            <person name="LaButti K."/>
            <person name="Morin E."/>
            <person name="Salamov A."/>
            <person name="Lipzen A."/>
            <person name="Mereny Z."/>
            <person name="Hegedus B."/>
            <person name="Baldrian P."/>
            <person name="Stursova M."/>
            <person name="Weitz H."/>
            <person name="Taylor A."/>
            <person name="Grigoriev I.V."/>
            <person name="Nagy L.G."/>
            <person name="Martin F."/>
            <person name="Kauserud H."/>
        </authorList>
    </citation>
    <scope>NUCLEOTIDE SEQUENCE</scope>
    <source>
        <strain evidence="2">9144</strain>
    </source>
</reference>
<feature type="compositionally biased region" description="Low complexity" evidence="1">
    <location>
        <begin position="551"/>
        <end position="570"/>
    </location>
</feature>
<evidence type="ECO:0000313" key="3">
    <source>
        <dbReference type="Proteomes" id="UP001219525"/>
    </source>
</evidence>
<evidence type="ECO:0000313" key="2">
    <source>
        <dbReference type="EMBL" id="KAJ7199484.1"/>
    </source>
</evidence>
<comment type="caution">
    <text evidence="2">The sequence shown here is derived from an EMBL/GenBank/DDBJ whole genome shotgun (WGS) entry which is preliminary data.</text>
</comment>